<dbReference type="Pfam" id="PF02932">
    <property type="entry name" value="Neur_chan_memb"/>
    <property type="match status" value="1"/>
</dbReference>
<evidence type="ECO:0000313" key="8">
    <source>
        <dbReference type="EMBL" id="CCD70839.3"/>
    </source>
</evidence>
<dbReference type="Proteomes" id="UP000001940">
    <property type="component" value="Chromosome V"/>
</dbReference>
<dbReference type="FunFam" id="1.20.58.390:FF:000060">
    <property type="entry name" value="Ligand-Gated ion Channel"/>
    <property type="match status" value="1"/>
</dbReference>
<dbReference type="AlphaFoldDB" id="O16426"/>
<dbReference type="InterPro" id="IPR038050">
    <property type="entry name" value="Neuro_actylchol_rec"/>
</dbReference>
<dbReference type="InterPro" id="IPR036719">
    <property type="entry name" value="Neuro-gated_channel_TM_sf"/>
</dbReference>
<feature type="transmembrane region" description="Helical" evidence="5">
    <location>
        <begin position="267"/>
        <end position="285"/>
    </location>
</feature>
<evidence type="ECO:0000313" key="10">
    <source>
        <dbReference type="WormBase" id="T05B4.1"/>
    </source>
</evidence>
<evidence type="ECO:0000256" key="5">
    <source>
        <dbReference type="RuleBase" id="RU000687"/>
    </source>
</evidence>
<dbReference type="HOGENOM" id="CLU_054847_1_0_1"/>
<keyword evidence="4 5" id="KW-0472">Membrane</keyword>
<dbReference type="GO" id="GO:0034220">
    <property type="term" value="P:monoatomic ion transmembrane transport"/>
    <property type="evidence" value="ECO:0000318"/>
    <property type="project" value="GO_Central"/>
</dbReference>
<dbReference type="CDD" id="cd18989">
    <property type="entry name" value="LGIC_ECD_cation"/>
    <property type="match status" value="1"/>
</dbReference>
<keyword evidence="5" id="KW-0406">Ion transport</keyword>
<evidence type="ECO:0000313" key="9">
    <source>
        <dbReference type="Proteomes" id="UP000001940"/>
    </source>
</evidence>
<keyword evidence="5" id="KW-0813">Transport</keyword>
<dbReference type="Gene3D" id="1.20.58.390">
    <property type="entry name" value="Neurotransmitter-gated ion-channel transmembrane domain"/>
    <property type="match status" value="1"/>
</dbReference>
<dbReference type="GO" id="GO:0042391">
    <property type="term" value="P:regulation of membrane potential"/>
    <property type="evidence" value="ECO:0000318"/>
    <property type="project" value="GO_Central"/>
</dbReference>
<keyword evidence="2 5" id="KW-0812">Transmembrane</keyword>
<evidence type="ECO:0000259" key="6">
    <source>
        <dbReference type="Pfam" id="PF02931"/>
    </source>
</evidence>
<protein>
    <submittedName>
        <fullName evidence="8">Neur_chan_LBD domain-containing protein</fullName>
    </submittedName>
</protein>
<dbReference type="InterPro" id="IPR018000">
    <property type="entry name" value="Neurotransmitter_ion_chnl_CS"/>
</dbReference>
<dbReference type="InterPro" id="IPR006029">
    <property type="entry name" value="Neurotrans-gated_channel_TM"/>
</dbReference>
<dbReference type="GeneID" id="188099"/>
<dbReference type="GO" id="GO:0007268">
    <property type="term" value="P:chemical synaptic transmission"/>
    <property type="evidence" value="ECO:0000318"/>
    <property type="project" value="GO_Central"/>
</dbReference>
<evidence type="ECO:0000259" key="7">
    <source>
        <dbReference type="Pfam" id="PF02932"/>
    </source>
</evidence>
<dbReference type="GO" id="GO:1904315">
    <property type="term" value="F:transmitter-gated monoatomic ion channel activity involved in regulation of postsynaptic membrane potential"/>
    <property type="evidence" value="ECO:0000318"/>
    <property type="project" value="GO_Central"/>
</dbReference>
<feature type="transmembrane region" description="Helical" evidence="5">
    <location>
        <begin position="235"/>
        <end position="260"/>
    </location>
</feature>
<dbReference type="EMBL" id="BX284605">
    <property type="protein sequence ID" value="CCD70839.3"/>
    <property type="molecule type" value="Genomic_DNA"/>
</dbReference>
<dbReference type="OMA" id="NKTIHPP"/>
<dbReference type="CTD" id="188099"/>
<dbReference type="CDD" id="cd19051">
    <property type="entry name" value="LGIC_TM_cation"/>
    <property type="match status" value="1"/>
</dbReference>
<dbReference type="KEGG" id="cel:CELE_T05B4.1"/>
<keyword evidence="9" id="KW-1185">Reference proteome</keyword>
<feature type="transmembrane region" description="Helical" evidence="5">
    <location>
        <begin position="344"/>
        <end position="370"/>
    </location>
</feature>
<evidence type="ECO:0000256" key="2">
    <source>
        <dbReference type="ARBA" id="ARBA00022692"/>
    </source>
</evidence>
<feature type="transmembrane region" description="Helical" evidence="5">
    <location>
        <begin position="297"/>
        <end position="323"/>
    </location>
</feature>
<keyword evidence="3 5" id="KW-1133">Transmembrane helix</keyword>
<dbReference type="Bgee" id="WBGene00020236">
    <property type="expression patterns" value="Expressed in pharyngeal muscle cell (C elegans) and 3 other cell types or tissues"/>
</dbReference>
<evidence type="ECO:0000256" key="1">
    <source>
        <dbReference type="ARBA" id="ARBA00004141"/>
    </source>
</evidence>
<dbReference type="GO" id="GO:0005231">
    <property type="term" value="F:excitatory extracellular ligand-gated monoatomic ion channel activity"/>
    <property type="evidence" value="ECO:0000318"/>
    <property type="project" value="GO_Central"/>
</dbReference>
<evidence type="ECO:0000256" key="4">
    <source>
        <dbReference type="ARBA" id="ARBA00023136"/>
    </source>
</evidence>
<comment type="similarity">
    <text evidence="5">Belongs to the ligand-gated ion channel (TC 1.A.9) family.</text>
</comment>
<keyword evidence="5" id="KW-0407">Ion channel</keyword>
<evidence type="ECO:0000256" key="3">
    <source>
        <dbReference type="ARBA" id="ARBA00022989"/>
    </source>
</evidence>
<dbReference type="UCSC" id="T05B4.1">
    <property type="organism name" value="c. elegans"/>
</dbReference>
<organism evidence="8 9">
    <name type="scientific">Caenorhabditis elegans</name>
    <dbReference type="NCBI Taxonomy" id="6239"/>
    <lineage>
        <taxon>Eukaryota</taxon>
        <taxon>Metazoa</taxon>
        <taxon>Ecdysozoa</taxon>
        <taxon>Nematoda</taxon>
        <taxon>Chromadorea</taxon>
        <taxon>Rhabditida</taxon>
        <taxon>Rhabditina</taxon>
        <taxon>Rhabditomorpha</taxon>
        <taxon>Rhabditoidea</taxon>
        <taxon>Rhabditidae</taxon>
        <taxon>Peloderinae</taxon>
        <taxon>Caenorhabditis</taxon>
    </lineage>
</organism>
<dbReference type="SUPFAM" id="SSF90112">
    <property type="entry name" value="Neurotransmitter-gated ion-channel transmembrane pore"/>
    <property type="match status" value="1"/>
</dbReference>
<dbReference type="WormBase" id="T05B4.1">
    <property type="protein sequence ID" value="CE41156"/>
    <property type="gene ID" value="WBGene00020236"/>
    <property type="gene designation" value="lgc-1"/>
</dbReference>
<dbReference type="GO" id="GO:0043005">
    <property type="term" value="C:neuron projection"/>
    <property type="evidence" value="ECO:0000318"/>
    <property type="project" value="GO_Central"/>
</dbReference>
<feature type="domain" description="Neurotransmitter-gated ion-channel ligand-binding" evidence="6">
    <location>
        <begin position="18"/>
        <end position="184"/>
    </location>
</feature>
<dbReference type="PANTHER" id="PTHR18945">
    <property type="entry name" value="NEUROTRANSMITTER GATED ION CHANNEL"/>
    <property type="match status" value="1"/>
</dbReference>
<dbReference type="SUPFAM" id="SSF63712">
    <property type="entry name" value="Nicotinic receptor ligand binding domain-like"/>
    <property type="match status" value="1"/>
</dbReference>
<feature type="domain" description="Neurotransmitter-gated ion-channel transmembrane" evidence="7">
    <location>
        <begin position="242"/>
        <end position="345"/>
    </location>
</feature>
<dbReference type="PaxDb" id="6239-T05B4.1"/>
<dbReference type="FunCoup" id="O16426">
    <property type="interactions" value="69"/>
</dbReference>
<dbReference type="GO" id="GO:0098794">
    <property type="term" value="C:postsynapse"/>
    <property type="evidence" value="ECO:0007669"/>
    <property type="project" value="GOC"/>
</dbReference>
<dbReference type="SMR" id="O16426"/>
<dbReference type="InterPro" id="IPR006201">
    <property type="entry name" value="Neur_channel"/>
</dbReference>
<dbReference type="STRING" id="6239.T05B4.1.1"/>
<dbReference type="GO" id="GO:1902495">
    <property type="term" value="C:transmembrane transporter complex"/>
    <property type="evidence" value="ECO:0000318"/>
    <property type="project" value="GO_Central"/>
</dbReference>
<gene>
    <name evidence="8 10" type="primary">lgc-1</name>
    <name evidence="8" type="ORF">CELE_T05B4.1</name>
    <name evidence="10" type="ORF">T05B4.1</name>
</gene>
<dbReference type="InterPro" id="IPR036734">
    <property type="entry name" value="Neur_chan_lig-bd_sf"/>
</dbReference>
<dbReference type="AGR" id="WB:WBGene00020236"/>
<dbReference type="Gene3D" id="2.70.170.10">
    <property type="entry name" value="Neurotransmitter-gated ion-channel ligand-binding domain"/>
    <property type="match status" value="1"/>
</dbReference>
<dbReference type="OrthoDB" id="5866477at2759"/>
<dbReference type="GO" id="GO:0005886">
    <property type="term" value="C:plasma membrane"/>
    <property type="evidence" value="ECO:0000318"/>
    <property type="project" value="GO_Central"/>
</dbReference>
<dbReference type="InParanoid" id="O16426"/>
<dbReference type="GO" id="GO:0004888">
    <property type="term" value="F:transmembrane signaling receptor activity"/>
    <property type="evidence" value="ECO:0007669"/>
    <property type="project" value="InterPro"/>
</dbReference>
<reference evidence="8 9" key="1">
    <citation type="journal article" date="1998" name="Science">
        <title>Genome sequence of the nematode C. elegans: a platform for investigating biology.</title>
        <authorList>
            <consortium name="The C. elegans sequencing consortium"/>
            <person name="Sulson J.E."/>
            <person name="Waterston R."/>
        </authorList>
    </citation>
    <scope>NUCLEOTIDE SEQUENCE [LARGE SCALE GENOMIC DNA]</scope>
    <source>
        <strain evidence="8 9">Bristol N2</strain>
    </source>
</reference>
<dbReference type="PRINTS" id="PR00252">
    <property type="entry name" value="NRIONCHANNEL"/>
</dbReference>
<dbReference type="FunFam" id="2.70.170.10:FF:000180">
    <property type="entry name" value="Protein CBG10414"/>
    <property type="match status" value="1"/>
</dbReference>
<sequence length="371" mass="42644">MTKAEMATYNKFLADQKRLWDDLFKDYDPTLSAIYTLHKSQWINQTATIHPPITELKLTMAMLKLVDVVEVEEKVTFLFDYLAEWTDQRLKWNPLEYGGISHIYVPQRMIWLPEVTIADAHEVKFFESDDAPRTAWINYNGTTGFYTSTVSSVICQLDVYKFPLDRHECGVSVLFHTYFADEYVIKSDMEPLPKPLSQLGNGEWKVTYIGVAEEIGNGNFSAVQRFVARIERNPGFYVTLVMVPAFFINFLSIIALCLNIENVGEKITVGLTNIMAMTFILVILAQDLPKTKRIPLLAIYVIVGLVIVMASIGVVLTLPLIRNHLKKRQKGKEEKPVETRFSKWFGWLTVEYVVMFVFQLANLINFIILFI</sequence>
<accession>O16426</accession>
<dbReference type="eggNOG" id="KOG3645">
    <property type="taxonomic scope" value="Eukaryota"/>
</dbReference>
<dbReference type="RefSeq" id="NP_504154.5">
    <property type="nucleotide sequence ID" value="NM_071753.7"/>
</dbReference>
<dbReference type="GO" id="GO:0045202">
    <property type="term" value="C:synapse"/>
    <property type="evidence" value="ECO:0000318"/>
    <property type="project" value="GO_Central"/>
</dbReference>
<dbReference type="InterPro" id="IPR006202">
    <property type="entry name" value="Neur_chan_lig-bd"/>
</dbReference>
<dbReference type="PROSITE" id="PS00236">
    <property type="entry name" value="NEUROTR_ION_CHANNEL"/>
    <property type="match status" value="1"/>
</dbReference>
<name>O16426_CAEEL</name>
<proteinExistence type="inferred from homology"/>
<comment type="subcellular location">
    <subcellularLocation>
        <location evidence="1">Membrane</location>
        <topology evidence="1">Multi-pass membrane protein</topology>
    </subcellularLocation>
</comment>
<dbReference type="Pfam" id="PF02931">
    <property type="entry name" value="Neur_chan_LBD"/>
    <property type="match status" value="1"/>
</dbReference>